<proteinExistence type="predicted"/>
<keyword evidence="3" id="KW-1185">Reference proteome</keyword>
<comment type="caution">
    <text evidence="2">The sequence shown here is derived from an EMBL/GenBank/DDBJ whole genome shotgun (WGS) entry which is preliminary data.</text>
</comment>
<name>A0A4Y2L6E7_ARAVE</name>
<sequence>MPTSECSETCKLAEAEIDEDPDFDNEDNGPEDVLAGGTAFTSGDFADYCAKEANTMYYDWLKLRPMDRLNVSTGRPSYRPFQNPQKIQISGISSQMNYSKR</sequence>
<dbReference type="EMBL" id="BGPR01005393">
    <property type="protein sequence ID" value="GBN09780.1"/>
    <property type="molecule type" value="Genomic_DNA"/>
</dbReference>
<evidence type="ECO:0000256" key="1">
    <source>
        <dbReference type="SAM" id="MobiDB-lite"/>
    </source>
</evidence>
<gene>
    <name evidence="2" type="ORF">AVEN_214570_1</name>
</gene>
<feature type="region of interest" description="Disordered" evidence="1">
    <location>
        <begin position="74"/>
        <end position="101"/>
    </location>
</feature>
<organism evidence="2 3">
    <name type="scientific">Araneus ventricosus</name>
    <name type="common">Orbweaver spider</name>
    <name type="synonym">Epeira ventricosa</name>
    <dbReference type="NCBI Taxonomy" id="182803"/>
    <lineage>
        <taxon>Eukaryota</taxon>
        <taxon>Metazoa</taxon>
        <taxon>Ecdysozoa</taxon>
        <taxon>Arthropoda</taxon>
        <taxon>Chelicerata</taxon>
        <taxon>Arachnida</taxon>
        <taxon>Araneae</taxon>
        <taxon>Araneomorphae</taxon>
        <taxon>Entelegynae</taxon>
        <taxon>Araneoidea</taxon>
        <taxon>Araneidae</taxon>
        <taxon>Araneus</taxon>
    </lineage>
</organism>
<dbReference type="AlphaFoldDB" id="A0A4Y2L6E7"/>
<reference evidence="2 3" key="1">
    <citation type="journal article" date="2019" name="Sci. Rep.">
        <title>Orb-weaving spider Araneus ventricosus genome elucidates the spidroin gene catalogue.</title>
        <authorList>
            <person name="Kono N."/>
            <person name="Nakamura H."/>
            <person name="Ohtoshi R."/>
            <person name="Moran D.A.P."/>
            <person name="Shinohara A."/>
            <person name="Yoshida Y."/>
            <person name="Fujiwara M."/>
            <person name="Mori M."/>
            <person name="Tomita M."/>
            <person name="Arakawa K."/>
        </authorList>
    </citation>
    <scope>NUCLEOTIDE SEQUENCE [LARGE SCALE GENOMIC DNA]</scope>
</reference>
<dbReference type="Proteomes" id="UP000499080">
    <property type="component" value="Unassembled WGS sequence"/>
</dbReference>
<evidence type="ECO:0000313" key="2">
    <source>
        <dbReference type="EMBL" id="GBN09780.1"/>
    </source>
</evidence>
<protein>
    <submittedName>
        <fullName evidence="2">Uncharacterized protein</fullName>
    </submittedName>
</protein>
<accession>A0A4Y2L6E7</accession>
<evidence type="ECO:0000313" key="3">
    <source>
        <dbReference type="Proteomes" id="UP000499080"/>
    </source>
</evidence>